<evidence type="ECO:0000313" key="2">
    <source>
        <dbReference type="Proteomes" id="UP000829196"/>
    </source>
</evidence>
<dbReference type="OrthoDB" id="588006at2759"/>
<evidence type="ECO:0000313" key="1">
    <source>
        <dbReference type="EMBL" id="KAI0508042.1"/>
    </source>
</evidence>
<dbReference type="EMBL" id="JAGYWB010000010">
    <property type="protein sequence ID" value="KAI0508042.1"/>
    <property type="molecule type" value="Genomic_DNA"/>
</dbReference>
<gene>
    <name evidence="1" type="ORF">KFK09_014176</name>
</gene>
<dbReference type="Proteomes" id="UP000829196">
    <property type="component" value="Unassembled WGS sequence"/>
</dbReference>
<organism evidence="1 2">
    <name type="scientific">Dendrobium nobile</name>
    <name type="common">Orchid</name>
    <dbReference type="NCBI Taxonomy" id="94219"/>
    <lineage>
        <taxon>Eukaryota</taxon>
        <taxon>Viridiplantae</taxon>
        <taxon>Streptophyta</taxon>
        <taxon>Embryophyta</taxon>
        <taxon>Tracheophyta</taxon>
        <taxon>Spermatophyta</taxon>
        <taxon>Magnoliopsida</taxon>
        <taxon>Liliopsida</taxon>
        <taxon>Asparagales</taxon>
        <taxon>Orchidaceae</taxon>
        <taxon>Epidendroideae</taxon>
        <taxon>Malaxideae</taxon>
        <taxon>Dendrobiinae</taxon>
        <taxon>Dendrobium</taxon>
    </lineage>
</organism>
<dbReference type="AlphaFoldDB" id="A0A8T3BBT6"/>
<dbReference type="PANTHER" id="PTHR47723">
    <property type="entry name" value="OS05G0353850 PROTEIN"/>
    <property type="match status" value="1"/>
</dbReference>
<dbReference type="InterPro" id="IPR053151">
    <property type="entry name" value="RNase_H-like"/>
</dbReference>
<protein>
    <recommendedName>
        <fullName evidence="3">RNase H type-1 domain-containing protein</fullName>
    </recommendedName>
</protein>
<keyword evidence="2" id="KW-1185">Reference proteome</keyword>
<reference evidence="1" key="1">
    <citation type="journal article" date="2022" name="Front. Genet.">
        <title>Chromosome-Scale Assembly of the Dendrobium nobile Genome Provides Insights Into the Molecular Mechanism of the Biosynthesis of the Medicinal Active Ingredient of Dendrobium.</title>
        <authorList>
            <person name="Xu Q."/>
            <person name="Niu S.-C."/>
            <person name="Li K.-L."/>
            <person name="Zheng P.-J."/>
            <person name="Zhang X.-J."/>
            <person name="Jia Y."/>
            <person name="Liu Y."/>
            <person name="Niu Y.-X."/>
            <person name="Yu L.-H."/>
            <person name="Chen D.-F."/>
            <person name="Zhang G.-Q."/>
        </authorList>
    </citation>
    <scope>NUCLEOTIDE SEQUENCE</scope>
    <source>
        <tissue evidence="1">Leaf</tissue>
    </source>
</reference>
<comment type="caution">
    <text evidence="1">The sequence shown here is derived from an EMBL/GenBank/DDBJ whole genome shotgun (WGS) entry which is preliminary data.</text>
</comment>
<name>A0A8T3BBT6_DENNO</name>
<proteinExistence type="predicted"/>
<evidence type="ECO:0008006" key="3">
    <source>
        <dbReference type="Google" id="ProtNLM"/>
    </source>
</evidence>
<accession>A0A8T3BBT6</accession>
<sequence>MLLALNYVSFASIAFKSGKSKPENWGSNQSYRLLDRWYPPPPGWIKLNVDASLLKSYKAGAGGVIRDCKGRFILIYGHSCIHWDISQLELLAVQILREIKKDYGRVQRVDY</sequence>
<dbReference type="SMR" id="A0A8T3BBT6"/>
<dbReference type="PANTHER" id="PTHR47723:SF19">
    <property type="entry name" value="POLYNUCLEOTIDYL TRANSFERASE, RIBONUCLEASE H-LIKE SUPERFAMILY PROTEIN"/>
    <property type="match status" value="1"/>
</dbReference>